<protein>
    <recommendedName>
        <fullName evidence="2">DHHA1 domain-containing protein</fullName>
    </recommendedName>
</protein>
<gene>
    <name evidence="1" type="ORF">LCGC14_0412600</name>
</gene>
<dbReference type="Gene3D" id="3.10.310.30">
    <property type="match status" value="1"/>
</dbReference>
<sequence>MRGIILYHAGCWDGLLAAYLINGWHFKDTATCIPVSYGQPVPVEAWSADCDVFIVDFSYSRDVLDELKAQSNSLTVLDHHKTAKDELYGCSYATFDMTKCGARLAADYILLAEKIDVEHHQMKELIDYVEDRDLWKWELAGSKAVNAFIRSFPLTFESIKNMMGTLVEPGRLIGEAILRSVNQSVEVMIDRGLIMGFDGVKTIPVVNATVHNSEVGHRLLELYPNANFSVTWFRRADRKTQYELRARGDFDCSAVAKAHGGGGHPRAAGYVE</sequence>
<reference evidence="1" key="1">
    <citation type="journal article" date="2015" name="Nature">
        <title>Complex archaea that bridge the gap between prokaryotes and eukaryotes.</title>
        <authorList>
            <person name="Spang A."/>
            <person name="Saw J.H."/>
            <person name="Jorgensen S.L."/>
            <person name="Zaremba-Niedzwiedzka K."/>
            <person name="Martijn J."/>
            <person name="Lind A.E."/>
            <person name="van Eijk R."/>
            <person name="Schleper C."/>
            <person name="Guy L."/>
            <person name="Ettema T.J."/>
        </authorList>
    </citation>
    <scope>NUCLEOTIDE SEQUENCE</scope>
</reference>
<organism evidence="1">
    <name type="scientific">marine sediment metagenome</name>
    <dbReference type="NCBI Taxonomy" id="412755"/>
    <lineage>
        <taxon>unclassified sequences</taxon>
        <taxon>metagenomes</taxon>
        <taxon>ecological metagenomes</taxon>
    </lineage>
</organism>
<dbReference type="AlphaFoldDB" id="A0A0F9SZC7"/>
<comment type="caution">
    <text evidence="1">The sequence shown here is derived from an EMBL/GenBank/DDBJ whole genome shotgun (WGS) entry which is preliminary data.</text>
</comment>
<proteinExistence type="predicted"/>
<name>A0A0F9SZC7_9ZZZZ</name>
<dbReference type="EMBL" id="LAZR01000365">
    <property type="protein sequence ID" value="KKN72309.1"/>
    <property type="molecule type" value="Genomic_DNA"/>
</dbReference>
<dbReference type="InterPro" id="IPR038763">
    <property type="entry name" value="DHH_sf"/>
</dbReference>
<dbReference type="PANTHER" id="PTHR46922:SF4">
    <property type="entry name" value="DHHA1 DOMAIN PROTEIN"/>
    <property type="match status" value="1"/>
</dbReference>
<evidence type="ECO:0008006" key="2">
    <source>
        <dbReference type="Google" id="ProtNLM"/>
    </source>
</evidence>
<dbReference type="SUPFAM" id="SSF64182">
    <property type="entry name" value="DHH phosphoesterases"/>
    <property type="match status" value="1"/>
</dbReference>
<dbReference type="PANTHER" id="PTHR46922">
    <property type="entry name" value="DHHA1 DOMAIN PROTEIN"/>
    <property type="match status" value="1"/>
</dbReference>
<accession>A0A0F9SZC7</accession>
<evidence type="ECO:0000313" key="1">
    <source>
        <dbReference type="EMBL" id="KKN72309.1"/>
    </source>
</evidence>